<evidence type="ECO:0000256" key="1">
    <source>
        <dbReference type="ARBA" id="ARBA00010839"/>
    </source>
</evidence>
<evidence type="ECO:0000259" key="3">
    <source>
        <dbReference type="Pfam" id="PF17775"/>
    </source>
</evidence>
<dbReference type="InterPro" id="IPR048469">
    <property type="entry name" value="YchJ-like_M"/>
</dbReference>
<accession>A0A175RX44</accession>
<comment type="similarity">
    <text evidence="1 2">Belongs to the UPF0225 family.</text>
</comment>
<dbReference type="Proteomes" id="UP000078252">
    <property type="component" value="Unassembled WGS sequence"/>
</dbReference>
<dbReference type="AlphaFoldDB" id="A0A175RX44"/>
<dbReference type="HAMAP" id="MF_00612">
    <property type="entry name" value="UPF0225"/>
    <property type="match status" value="1"/>
</dbReference>
<evidence type="ECO:0000313" key="4">
    <source>
        <dbReference type="EMBL" id="KTR08365.1"/>
    </source>
</evidence>
<reference evidence="4 5" key="1">
    <citation type="journal article" date="2016" name="Front. Microbiol.">
        <title>Genomic Resource of Rice Seed Associated Bacteria.</title>
        <authorList>
            <person name="Midha S."/>
            <person name="Bansal K."/>
            <person name="Sharma S."/>
            <person name="Kumar N."/>
            <person name="Patil P.P."/>
            <person name="Chaudhry V."/>
            <person name="Patil P.B."/>
        </authorList>
    </citation>
    <scope>NUCLEOTIDE SEQUENCE [LARGE SCALE GENOMIC DNA]</scope>
    <source>
        <strain evidence="4 5">NS184</strain>
    </source>
</reference>
<proteinExistence type="inferred from homology"/>
<gene>
    <name evidence="4" type="ORF">NS184_05950</name>
</gene>
<dbReference type="EMBL" id="LDQC01000031">
    <property type="protein sequence ID" value="KTR08365.1"/>
    <property type="molecule type" value="Genomic_DNA"/>
</dbReference>
<dbReference type="InterPro" id="IPR032710">
    <property type="entry name" value="NTF2-like_dom_sf"/>
</dbReference>
<dbReference type="Pfam" id="PF02810">
    <property type="entry name" value="SEC-C"/>
    <property type="match status" value="1"/>
</dbReference>
<dbReference type="InterPro" id="IPR004027">
    <property type="entry name" value="SEC_C_motif"/>
</dbReference>
<dbReference type="Gene3D" id="3.10.450.50">
    <property type="match status" value="1"/>
</dbReference>
<evidence type="ECO:0000313" key="5">
    <source>
        <dbReference type="Proteomes" id="UP000078252"/>
    </source>
</evidence>
<name>A0A175RX44_9MICO</name>
<evidence type="ECO:0000256" key="2">
    <source>
        <dbReference type="HAMAP-Rule" id="MF_00612"/>
    </source>
</evidence>
<dbReference type="Pfam" id="PF17775">
    <property type="entry name" value="YchJ_M-like"/>
    <property type="match status" value="1"/>
</dbReference>
<dbReference type="STRING" id="33881.NS184_05950"/>
<dbReference type="InterPro" id="IPR023006">
    <property type="entry name" value="YchJ-like"/>
</dbReference>
<sequence>MIADTDRCPCLSGNPYGECCGTLHAGAPAPTAERLMRSRFTAFALGLPEYLLATWHPSTRPSSLDLDDTQRWTRLDIVGTRAGGPFDTEGTVAFRAYWRTDDERGVLEETSDFVREDGRWLYVDGDVSAG</sequence>
<organism evidence="4 5">
    <name type="scientific">Curtobacterium luteum</name>
    <dbReference type="NCBI Taxonomy" id="33881"/>
    <lineage>
        <taxon>Bacteria</taxon>
        <taxon>Bacillati</taxon>
        <taxon>Actinomycetota</taxon>
        <taxon>Actinomycetes</taxon>
        <taxon>Micrococcales</taxon>
        <taxon>Microbacteriaceae</taxon>
        <taxon>Curtobacterium</taxon>
    </lineage>
</organism>
<protein>
    <recommendedName>
        <fullName evidence="2">UPF0225 protein NS184_05950</fullName>
    </recommendedName>
</protein>
<dbReference type="SUPFAM" id="SSF54427">
    <property type="entry name" value="NTF2-like"/>
    <property type="match status" value="1"/>
</dbReference>
<comment type="caution">
    <text evidence="4">The sequence shown here is derived from an EMBL/GenBank/DDBJ whole genome shotgun (WGS) entry which is preliminary data.</text>
</comment>
<feature type="domain" description="YchJ-like middle NTF2-like" evidence="3">
    <location>
        <begin position="31"/>
        <end position="125"/>
    </location>
</feature>
<dbReference type="PATRIC" id="fig|33881.3.peg.1486"/>
<dbReference type="RefSeq" id="WP_058725214.1">
    <property type="nucleotide sequence ID" value="NZ_LDQC01000031.1"/>
</dbReference>